<organism evidence="1 2">
    <name type="scientific">Artemisia annua</name>
    <name type="common">Sweet wormwood</name>
    <dbReference type="NCBI Taxonomy" id="35608"/>
    <lineage>
        <taxon>Eukaryota</taxon>
        <taxon>Viridiplantae</taxon>
        <taxon>Streptophyta</taxon>
        <taxon>Embryophyta</taxon>
        <taxon>Tracheophyta</taxon>
        <taxon>Spermatophyta</taxon>
        <taxon>Magnoliopsida</taxon>
        <taxon>eudicotyledons</taxon>
        <taxon>Gunneridae</taxon>
        <taxon>Pentapetalae</taxon>
        <taxon>asterids</taxon>
        <taxon>campanulids</taxon>
        <taxon>Asterales</taxon>
        <taxon>Asteraceae</taxon>
        <taxon>Asteroideae</taxon>
        <taxon>Anthemideae</taxon>
        <taxon>Artemisiinae</taxon>
        <taxon>Artemisia</taxon>
    </lineage>
</organism>
<dbReference type="EMBL" id="PKPP01009768">
    <property type="protein sequence ID" value="PWA47519.1"/>
    <property type="molecule type" value="Genomic_DNA"/>
</dbReference>
<reference evidence="1 2" key="1">
    <citation type="journal article" date="2018" name="Mol. Plant">
        <title>The genome of Artemisia annua provides insight into the evolution of Asteraceae family and artemisinin biosynthesis.</title>
        <authorList>
            <person name="Shen Q."/>
            <person name="Zhang L."/>
            <person name="Liao Z."/>
            <person name="Wang S."/>
            <person name="Yan T."/>
            <person name="Shi P."/>
            <person name="Liu M."/>
            <person name="Fu X."/>
            <person name="Pan Q."/>
            <person name="Wang Y."/>
            <person name="Lv Z."/>
            <person name="Lu X."/>
            <person name="Zhang F."/>
            <person name="Jiang W."/>
            <person name="Ma Y."/>
            <person name="Chen M."/>
            <person name="Hao X."/>
            <person name="Li L."/>
            <person name="Tang Y."/>
            <person name="Lv G."/>
            <person name="Zhou Y."/>
            <person name="Sun X."/>
            <person name="Brodelius P.E."/>
            <person name="Rose J.K.C."/>
            <person name="Tang K."/>
        </authorList>
    </citation>
    <scope>NUCLEOTIDE SEQUENCE [LARGE SCALE GENOMIC DNA]</scope>
    <source>
        <strain evidence="2">cv. Huhao1</strain>
        <tissue evidence="1">Leaf</tissue>
    </source>
</reference>
<proteinExistence type="predicted"/>
<evidence type="ECO:0000313" key="1">
    <source>
        <dbReference type="EMBL" id="PWA47519.1"/>
    </source>
</evidence>
<name>A0A2U1LET0_ARTAN</name>
<evidence type="ECO:0000313" key="2">
    <source>
        <dbReference type="Proteomes" id="UP000245207"/>
    </source>
</evidence>
<accession>A0A2U1LET0</accession>
<dbReference type="AlphaFoldDB" id="A0A2U1LET0"/>
<gene>
    <name evidence="1" type="ORF">CTI12_AA498550</name>
</gene>
<protein>
    <submittedName>
        <fullName evidence="1">Uncharacterized protein</fullName>
    </submittedName>
</protein>
<sequence>MDTLRQLLAKLGFTSTPSQTTPPVAYTTNTSPVAYTMNNHPYGPAQLQYQSQPLYSAQVFPQGVQGLPQGAGHNVAQGVHGLPQGVQFGVTGLFPQGVHVAQGVPFAAGSQPLQGVQSLSQGVQFAGSQPRVPFGPGVPFKVMKMLSTTFSHYNHPLEGFAQKLLPYISNVQLYLASGNYMPNHSRSYRHPKSVQANIQNFV</sequence>
<comment type="caution">
    <text evidence="1">The sequence shown here is derived from an EMBL/GenBank/DDBJ whole genome shotgun (WGS) entry which is preliminary data.</text>
</comment>
<dbReference type="Proteomes" id="UP000245207">
    <property type="component" value="Unassembled WGS sequence"/>
</dbReference>
<keyword evidence="2" id="KW-1185">Reference proteome</keyword>